<feature type="transmembrane region" description="Helical" evidence="1">
    <location>
        <begin position="52"/>
        <end position="69"/>
    </location>
</feature>
<protein>
    <submittedName>
        <fullName evidence="2">Uncharacterized protein</fullName>
    </submittedName>
</protein>
<evidence type="ECO:0000313" key="2">
    <source>
        <dbReference type="EMBL" id="BBC34431.1"/>
    </source>
</evidence>
<reference evidence="2 3" key="1">
    <citation type="journal article" date="2010" name="ChemBioChem">
        <title>Cloning and characterization of the biosynthetic gene cluster of 16-membered macrolide antibiotic FD-891: involvement of a dual functional cytochrome P450 monooxygenase catalyzing epoxidation and hydroxylation.</title>
        <authorList>
            <person name="Kudo F."/>
            <person name="Motegi A."/>
            <person name="Mizoue K."/>
            <person name="Eguchi T."/>
        </authorList>
    </citation>
    <scope>NUCLEOTIDE SEQUENCE [LARGE SCALE GENOMIC DNA]</scope>
    <source>
        <strain evidence="2 3">A-8890</strain>
    </source>
</reference>
<evidence type="ECO:0000313" key="3">
    <source>
        <dbReference type="Proteomes" id="UP001321542"/>
    </source>
</evidence>
<reference evidence="2 3" key="2">
    <citation type="journal article" date="2023" name="ChemBioChem">
        <title>Acyltransferase Domain Exchange between Two Independent Type I Polyketide Synthases in the Same Producer Strain of Macrolide Antibiotics.</title>
        <authorList>
            <person name="Kudo F."/>
            <person name="Kishikawa K."/>
            <person name="Tsuboi K."/>
            <person name="Kido T."/>
            <person name="Usui T."/>
            <person name="Hashimoto J."/>
            <person name="Shin-Ya K."/>
            <person name="Miyanaga A."/>
            <person name="Eguchi T."/>
        </authorList>
    </citation>
    <scope>NUCLEOTIDE SEQUENCE [LARGE SCALE GENOMIC DNA]</scope>
    <source>
        <strain evidence="2 3">A-8890</strain>
    </source>
</reference>
<dbReference type="Proteomes" id="UP001321542">
    <property type="component" value="Chromosome"/>
</dbReference>
<feature type="transmembrane region" description="Helical" evidence="1">
    <location>
        <begin position="81"/>
        <end position="109"/>
    </location>
</feature>
<keyword evidence="1" id="KW-0472">Membrane</keyword>
<evidence type="ECO:0000256" key="1">
    <source>
        <dbReference type="SAM" id="Phobius"/>
    </source>
</evidence>
<accession>A0ABN5VMW5</accession>
<keyword evidence="3" id="KW-1185">Reference proteome</keyword>
<name>A0ABN5VMW5_9ACTN</name>
<gene>
    <name evidence="2" type="ORF">SGFS_057250</name>
</gene>
<keyword evidence="1" id="KW-0812">Transmembrane</keyword>
<feature type="transmembrane region" description="Helical" evidence="1">
    <location>
        <begin position="17"/>
        <end position="36"/>
    </location>
</feature>
<keyword evidence="1" id="KW-1133">Transmembrane helix</keyword>
<organism evidence="2 3">
    <name type="scientific">Streptomyces graminofaciens</name>
    <dbReference type="NCBI Taxonomy" id="68212"/>
    <lineage>
        <taxon>Bacteria</taxon>
        <taxon>Bacillati</taxon>
        <taxon>Actinomycetota</taxon>
        <taxon>Actinomycetes</taxon>
        <taxon>Kitasatosporales</taxon>
        <taxon>Streptomycetaceae</taxon>
        <taxon>Streptomyces</taxon>
    </lineage>
</organism>
<proteinExistence type="predicted"/>
<sequence length="113" mass="12155">MSQNPYPYPYAASQQDALWWLVPVVCTPLALVFGYFDYVGSLIGSAPDVWKAAGYVVAFGMVAGSWLLPRTRAGRDWRIGMGVTGCVLAAVYGKVASAVVIAAHVVMWLQNGD</sequence>
<dbReference type="EMBL" id="AP018448">
    <property type="protein sequence ID" value="BBC34431.1"/>
    <property type="molecule type" value="Genomic_DNA"/>
</dbReference>
<dbReference type="RefSeq" id="WP_286254349.1">
    <property type="nucleotide sequence ID" value="NZ_AP018448.1"/>
</dbReference>